<evidence type="ECO:0000313" key="2">
    <source>
        <dbReference type="EMBL" id="KCZ80516.1"/>
    </source>
</evidence>
<feature type="non-terminal residue" evidence="2">
    <location>
        <position position="1"/>
    </location>
</feature>
<dbReference type="Proteomes" id="UP000030655">
    <property type="component" value="Unassembled WGS sequence"/>
</dbReference>
<keyword evidence="3" id="KW-1185">Reference proteome</keyword>
<dbReference type="PANTHER" id="PTHR47163:SF2">
    <property type="entry name" value="SI:DKEY-17M8.2"/>
    <property type="match status" value="1"/>
</dbReference>
<dbReference type="HOGENOM" id="CLU_044348_8_0_1"/>
<dbReference type="AlphaFoldDB" id="A0A059F0L5"/>
<accession>A0A059F0L5</accession>
<dbReference type="PANTHER" id="PTHR47163">
    <property type="entry name" value="DDE_TNP_IS1595 DOMAIN-CONTAINING PROTEIN"/>
    <property type="match status" value="1"/>
</dbReference>
<protein>
    <recommendedName>
        <fullName evidence="1">ISXO2-like transposase domain-containing protein</fullName>
    </recommendedName>
</protein>
<dbReference type="InterPro" id="IPR024445">
    <property type="entry name" value="Tnp_ISXO2-like"/>
</dbReference>
<dbReference type="EMBL" id="KK365177">
    <property type="protein sequence ID" value="KCZ80516.1"/>
    <property type="molecule type" value="Genomic_DNA"/>
</dbReference>
<evidence type="ECO:0000259" key="1">
    <source>
        <dbReference type="Pfam" id="PF12762"/>
    </source>
</evidence>
<reference evidence="2 3" key="2">
    <citation type="submission" date="2014-03" db="EMBL/GenBank/DDBJ databases">
        <title>The Genome Sequence of Anncaliia algerae insect isolate PRA339.</title>
        <authorList>
            <consortium name="The Broad Institute Genome Sequencing Platform"/>
            <consortium name="The Broad Institute Genome Sequencing Center for Infectious Disease"/>
            <person name="Cuomo C."/>
            <person name="Becnel J."/>
            <person name="Sanscrainte N."/>
            <person name="Walker B."/>
            <person name="Young S.K."/>
            <person name="Zeng Q."/>
            <person name="Gargeya S."/>
            <person name="Fitzgerald M."/>
            <person name="Haas B."/>
            <person name="Abouelleil A."/>
            <person name="Alvarado L."/>
            <person name="Arachchi H.M."/>
            <person name="Berlin A.M."/>
            <person name="Chapman S.B."/>
            <person name="Dewar J."/>
            <person name="Goldberg J."/>
            <person name="Griggs A."/>
            <person name="Gujja S."/>
            <person name="Hansen M."/>
            <person name="Howarth C."/>
            <person name="Imamovic A."/>
            <person name="Larimer J."/>
            <person name="McCowan C."/>
            <person name="Murphy C."/>
            <person name="Neiman D."/>
            <person name="Pearson M."/>
            <person name="Priest M."/>
            <person name="Roberts A."/>
            <person name="Saif S."/>
            <person name="Shea T."/>
            <person name="Sisk P."/>
            <person name="Sykes S."/>
            <person name="Wortman J."/>
            <person name="Nusbaum C."/>
            <person name="Birren B."/>
        </authorList>
    </citation>
    <scope>NUCLEOTIDE SEQUENCE [LARGE SCALE GENOMIC DNA]</scope>
    <source>
        <strain evidence="2 3">PRA339</strain>
    </source>
</reference>
<reference evidence="3" key="1">
    <citation type="submission" date="2013-02" db="EMBL/GenBank/DDBJ databases">
        <authorList>
            <consortium name="The Broad Institute Genome Sequencing Platform"/>
            <person name="Cuomo C."/>
            <person name="Becnel J."/>
            <person name="Sanscrainte N."/>
            <person name="Walker B."/>
            <person name="Young S.K."/>
            <person name="Zeng Q."/>
            <person name="Gargeya S."/>
            <person name="Fitzgerald M."/>
            <person name="Haas B."/>
            <person name="Abouelleil A."/>
            <person name="Alvarado L."/>
            <person name="Arachchi H.M."/>
            <person name="Berlin A.M."/>
            <person name="Chapman S.B."/>
            <person name="Dewar J."/>
            <person name="Goldberg J."/>
            <person name="Griggs A."/>
            <person name="Gujja S."/>
            <person name="Hansen M."/>
            <person name="Howarth C."/>
            <person name="Imamovic A."/>
            <person name="Larimer J."/>
            <person name="McCowan C."/>
            <person name="Murphy C."/>
            <person name="Neiman D."/>
            <person name="Pearson M."/>
            <person name="Priest M."/>
            <person name="Roberts A."/>
            <person name="Saif S."/>
            <person name="Shea T."/>
            <person name="Sisk P."/>
            <person name="Sykes S."/>
            <person name="Wortman J."/>
            <person name="Nusbaum C."/>
            <person name="Birren B."/>
        </authorList>
    </citation>
    <scope>NUCLEOTIDE SEQUENCE [LARGE SCALE GENOMIC DNA]</scope>
    <source>
        <strain evidence="3">PRA339</strain>
    </source>
</reference>
<organism evidence="2 3">
    <name type="scientific">Anncaliia algerae PRA339</name>
    <dbReference type="NCBI Taxonomy" id="1288291"/>
    <lineage>
        <taxon>Eukaryota</taxon>
        <taxon>Fungi</taxon>
        <taxon>Fungi incertae sedis</taxon>
        <taxon>Microsporidia</taxon>
        <taxon>Tubulinosematoidea</taxon>
        <taxon>Tubulinosematidae</taxon>
        <taxon>Anncaliia</taxon>
    </lineage>
</organism>
<dbReference type="OrthoDB" id="10052789at2759"/>
<feature type="domain" description="ISXO2-like transposase" evidence="1">
    <location>
        <begin position="2"/>
        <end position="94"/>
    </location>
</feature>
<dbReference type="VEuPathDB" id="MicrosporidiaDB:H312_02078"/>
<gene>
    <name evidence="2" type="ORF">H312_02078</name>
</gene>
<dbReference type="Pfam" id="PF12762">
    <property type="entry name" value="DDE_Tnp_IS1595"/>
    <property type="match status" value="1"/>
</dbReference>
<proteinExistence type="predicted"/>
<sequence>NKKMATILPIIQKIVIPGSTIFTDEHRSYSSLQHLGFTHLTVCHKYNFICPFSGAHTQFIESFHNELKLEIKRRKGIKTDLRNNFLQEFIWKFNNKSNRLLKLYELLKDLLTNKL</sequence>
<evidence type="ECO:0000313" key="3">
    <source>
        <dbReference type="Proteomes" id="UP000030655"/>
    </source>
</evidence>
<dbReference type="InterPro" id="IPR053164">
    <property type="entry name" value="IS1016-like_transposase"/>
</dbReference>
<name>A0A059F0L5_9MICR</name>